<sequence length="82" mass="8630">MRRAVCHGHQHLFVSATLANALRSAVHARWDGTGRMAIDRRSTGGTCVIFITPAAISVALLFRICVSTRDSGAPTPGAVGDV</sequence>
<dbReference type="KEGG" id="plad:PPGU16_81810"/>
<protein>
    <submittedName>
        <fullName evidence="2">Uncharacterized protein</fullName>
    </submittedName>
</protein>
<evidence type="ECO:0000313" key="2">
    <source>
        <dbReference type="EMBL" id="BCF95114.1"/>
    </source>
</evidence>
<dbReference type="EMBL" id="AP023177">
    <property type="protein sequence ID" value="BCF95114.1"/>
    <property type="molecule type" value="Genomic_DNA"/>
</dbReference>
<accession>A0A7I8C261</accession>
<feature type="transmembrane region" description="Helical" evidence="1">
    <location>
        <begin position="43"/>
        <end position="62"/>
    </location>
</feature>
<reference evidence="2 3" key="1">
    <citation type="journal article" date="2020" name="Genes (Basel)">
        <title>Genomic Comparison of Insect Gut Symbionts from Divergent Burkholderia Subclades.</title>
        <authorList>
            <person name="Takeshita K."/>
            <person name="Kikuchi Y."/>
        </authorList>
    </citation>
    <scope>NUCLEOTIDE SEQUENCE [LARGE SCALE GENOMIC DNA]</scope>
    <source>
        <strain evidence="2 3">PGU16</strain>
        <plasmid evidence="2 3">PPGU16_p2</plasmid>
    </source>
</reference>
<name>A0A7I8C261_9BURK</name>
<geneLocation type="plasmid" evidence="2 3">
    <name>PPGU16_p2</name>
</geneLocation>
<proteinExistence type="predicted"/>
<organism evidence="2 3">
    <name type="scientific">Paraburkholderia largidicola</name>
    <dbReference type="NCBI Taxonomy" id="3014751"/>
    <lineage>
        <taxon>Bacteria</taxon>
        <taxon>Pseudomonadati</taxon>
        <taxon>Pseudomonadota</taxon>
        <taxon>Betaproteobacteria</taxon>
        <taxon>Burkholderiales</taxon>
        <taxon>Burkholderiaceae</taxon>
        <taxon>Paraburkholderia</taxon>
    </lineage>
</organism>
<keyword evidence="1" id="KW-0472">Membrane</keyword>
<keyword evidence="1" id="KW-1133">Transmembrane helix</keyword>
<evidence type="ECO:0000313" key="3">
    <source>
        <dbReference type="Proteomes" id="UP000510888"/>
    </source>
</evidence>
<dbReference type="AlphaFoldDB" id="A0A7I8C261"/>
<keyword evidence="3" id="KW-1185">Reference proteome</keyword>
<keyword evidence="1" id="KW-0812">Transmembrane</keyword>
<evidence type="ECO:0000256" key="1">
    <source>
        <dbReference type="SAM" id="Phobius"/>
    </source>
</evidence>
<keyword evidence="2" id="KW-0614">Plasmid</keyword>
<dbReference type="Proteomes" id="UP000510888">
    <property type="component" value="Plasmid PPGU16_p2"/>
</dbReference>
<gene>
    <name evidence="2" type="ORF">PPGU16_81810</name>
</gene>